<comment type="caution">
    <text evidence="1">The sequence shown here is derived from an EMBL/GenBank/DDBJ whole genome shotgun (WGS) entry which is preliminary data.</text>
</comment>
<protein>
    <submittedName>
        <fullName evidence="1">Uncharacterized protein</fullName>
    </submittedName>
</protein>
<organism evidence="1 2">
    <name type="scientific">Leucogyrophana mollusca</name>
    <dbReference type="NCBI Taxonomy" id="85980"/>
    <lineage>
        <taxon>Eukaryota</taxon>
        <taxon>Fungi</taxon>
        <taxon>Dikarya</taxon>
        <taxon>Basidiomycota</taxon>
        <taxon>Agaricomycotina</taxon>
        <taxon>Agaricomycetes</taxon>
        <taxon>Agaricomycetidae</taxon>
        <taxon>Boletales</taxon>
        <taxon>Boletales incertae sedis</taxon>
        <taxon>Leucogyrophana</taxon>
    </lineage>
</organism>
<dbReference type="EMBL" id="MU266993">
    <property type="protein sequence ID" value="KAH7917608.1"/>
    <property type="molecule type" value="Genomic_DNA"/>
</dbReference>
<name>A0ACB8AYF0_9AGAM</name>
<sequence length="183" mass="21431">MHPFHHMYYGRACHGPSRIFWFIVGAGAATFWHCSREMRDRRGQYFSCVMQQRRIDAQAAAANAALMPPTIPTPPDYTQKPYEDNAPRPDKWGWRASWGAREGDGTVGWNQQEWEENKERMKNLQKRAEDAMVDMSESTLESIVSTAESLKAKLAEHRAQQKQQQKLYEEELERQKKEPRRYV</sequence>
<reference evidence="1" key="1">
    <citation type="journal article" date="2021" name="New Phytol.">
        <title>Evolutionary innovations through gain and loss of genes in the ectomycorrhizal Boletales.</title>
        <authorList>
            <person name="Wu G."/>
            <person name="Miyauchi S."/>
            <person name="Morin E."/>
            <person name="Kuo A."/>
            <person name="Drula E."/>
            <person name="Varga T."/>
            <person name="Kohler A."/>
            <person name="Feng B."/>
            <person name="Cao Y."/>
            <person name="Lipzen A."/>
            <person name="Daum C."/>
            <person name="Hundley H."/>
            <person name="Pangilinan J."/>
            <person name="Johnson J."/>
            <person name="Barry K."/>
            <person name="LaButti K."/>
            <person name="Ng V."/>
            <person name="Ahrendt S."/>
            <person name="Min B."/>
            <person name="Choi I.G."/>
            <person name="Park H."/>
            <person name="Plett J.M."/>
            <person name="Magnuson J."/>
            <person name="Spatafora J.W."/>
            <person name="Nagy L.G."/>
            <person name="Henrissat B."/>
            <person name="Grigoriev I.V."/>
            <person name="Yang Z.L."/>
            <person name="Xu J."/>
            <person name="Martin F.M."/>
        </authorList>
    </citation>
    <scope>NUCLEOTIDE SEQUENCE</scope>
    <source>
        <strain evidence="1">KUC20120723A-06</strain>
    </source>
</reference>
<proteinExistence type="predicted"/>
<evidence type="ECO:0000313" key="1">
    <source>
        <dbReference type="EMBL" id="KAH7917608.1"/>
    </source>
</evidence>
<gene>
    <name evidence="1" type="ORF">BV22DRAFT_1200257</name>
</gene>
<accession>A0ACB8AYF0</accession>
<dbReference type="Proteomes" id="UP000790709">
    <property type="component" value="Unassembled WGS sequence"/>
</dbReference>
<evidence type="ECO:0000313" key="2">
    <source>
        <dbReference type="Proteomes" id="UP000790709"/>
    </source>
</evidence>
<keyword evidence="2" id="KW-1185">Reference proteome</keyword>